<dbReference type="PANTHER" id="PTHR43294:SF21">
    <property type="entry name" value="CATION TRANSPORTING ATPASE"/>
    <property type="match status" value="1"/>
</dbReference>
<organism evidence="5 6">
    <name type="scientific">Teladorsagia circumcincta</name>
    <name type="common">Brown stomach worm</name>
    <name type="synonym">Ostertagia circumcincta</name>
    <dbReference type="NCBI Taxonomy" id="45464"/>
    <lineage>
        <taxon>Eukaryota</taxon>
        <taxon>Metazoa</taxon>
        <taxon>Ecdysozoa</taxon>
        <taxon>Nematoda</taxon>
        <taxon>Chromadorea</taxon>
        <taxon>Rhabditida</taxon>
        <taxon>Rhabditina</taxon>
        <taxon>Rhabditomorpha</taxon>
        <taxon>Strongyloidea</taxon>
        <taxon>Trichostrongylidae</taxon>
        <taxon>Teladorsagia</taxon>
    </lineage>
</organism>
<evidence type="ECO:0000313" key="6">
    <source>
        <dbReference type="Proteomes" id="UP000230423"/>
    </source>
</evidence>
<dbReference type="GO" id="GO:0006883">
    <property type="term" value="P:intracellular sodium ion homeostasis"/>
    <property type="evidence" value="ECO:0007669"/>
    <property type="project" value="TreeGrafter"/>
</dbReference>
<sequence length="211" mass="23249">MQAVGISFVEHHLTIEQLKDLYPDSYIHHEFPERSDGLHSEEARPFCYFEVLKSFTKLLPSKAIVIRDCEEKEVNTEDIVVGDLVIIRSGSRIPADIRILQTNCLTIEVSEVTGKKTPVECTAEAAAPYVSVFDSRNVAFKGSYCTEGDGLGIVIRTGKFTVLGGIANLHTQIPPTKSKLQAELRTFAQFISVLAICMAVAMFLIGCIVAK</sequence>
<comment type="subcellular location">
    <subcellularLocation>
        <location evidence="1">Cell membrane</location>
        <topology evidence="1">Multi-pass membrane protein</topology>
    </subcellularLocation>
</comment>
<keyword evidence="2" id="KW-1003">Cell membrane</keyword>
<evidence type="ECO:0000259" key="4">
    <source>
        <dbReference type="Pfam" id="PF00122"/>
    </source>
</evidence>
<keyword evidence="6" id="KW-1185">Reference proteome</keyword>
<dbReference type="Proteomes" id="UP000230423">
    <property type="component" value="Unassembled WGS sequence"/>
</dbReference>
<keyword evidence="3" id="KW-0472">Membrane</keyword>
<dbReference type="InterPro" id="IPR008250">
    <property type="entry name" value="ATPase_P-typ_transduc_dom_A_sf"/>
</dbReference>
<reference evidence="5 6" key="1">
    <citation type="submission" date="2015-09" db="EMBL/GenBank/DDBJ databases">
        <title>Draft genome of the parasitic nematode Teladorsagia circumcincta isolate WARC Sus (inbred).</title>
        <authorList>
            <person name="Mitreva M."/>
        </authorList>
    </citation>
    <scope>NUCLEOTIDE SEQUENCE [LARGE SCALE GENOMIC DNA]</scope>
    <source>
        <strain evidence="5 6">S</strain>
    </source>
</reference>
<keyword evidence="3" id="KW-0812">Transmembrane</keyword>
<dbReference type="GO" id="GO:1990573">
    <property type="term" value="P:potassium ion import across plasma membrane"/>
    <property type="evidence" value="ECO:0007669"/>
    <property type="project" value="TreeGrafter"/>
</dbReference>
<evidence type="ECO:0000313" key="5">
    <source>
        <dbReference type="EMBL" id="PIO66865.1"/>
    </source>
</evidence>
<dbReference type="GO" id="GO:0030007">
    <property type="term" value="P:intracellular potassium ion homeostasis"/>
    <property type="evidence" value="ECO:0007669"/>
    <property type="project" value="TreeGrafter"/>
</dbReference>
<dbReference type="Gene3D" id="2.70.150.10">
    <property type="entry name" value="Calcium-transporting ATPase, cytoplasmic transduction domain A"/>
    <property type="match status" value="1"/>
</dbReference>
<dbReference type="InterPro" id="IPR050510">
    <property type="entry name" value="Cation_transp_ATPase_P-type"/>
</dbReference>
<dbReference type="PANTHER" id="PTHR43294">
    <property type="entry name" value="SODIUM/POTASSIUM-TRANSPORTING ATPASE SUBUNIT ALPHA"/>
    <property type="match status" value="1"/>
</dbReference>
<gene>
    <name evidence="5" type="ORF">TELCIR_11409</name>
</gene>
<dbReference type="AlphaFoldDB" id="A0A2G9U9J7"/>
<feature type="transmembrane region" description="Helical" evidence="3">
    <location>
        <begin position="187"/>
        <end position="210"/>
    </location>
</feature>
<dbReference type="OrthoDB" id="3352408at2759"/>
<dbReference type="InterPro" id="IPR059000">
    <property type="entry name" value="ATPase_P-type_domA"/>
</dbReference>
<accession>A0A2G9U9J7</accession>
<evidence type="ECO:0000256" key="1">
    <source>
        <dbReference type="ARBA" id="ARBA00004651"/>
    </source>
</evidence>
<name>A0A2G9U9J7_TELCI</name>
<evidence type="ECO:0000256" key="3">
    <source>
        <dbReference type="SAM" id="Phobius"/>
    </source>
</evidence>
<keyword evidence="3" id="KW-1133">Transmembrane helix</keyword>
<dbReference type="Pfam" id="PF00122">
    <property type="entry name" value="E1-E2_ATPase"/>
    <property type="match status" value="1"/>
</dbReference>
<dbReference type="SUPFAM" id="SSF81653">
    <property type="entry name" value="Calcium ATPase, transduction domain A"/>
    <property type="match status" value="1"/>
</dbReference>
<dbReference type="GO" id="GO:0005886">
    <property type="term" value="C:plasma membrane"/>
    <property type="evidence" value="ECO:0007669"/>
    <property type="project" value="UniProtKB-SubCell"/>
</dbReference>
<proteinExistence type="predicted"/>
<dbReference type="GO" id="GO:1902600">
    <property type="term" value="P:proton transmembrane transport"/>
    <property type="evidence" value="ECO:0007669"/>
    <property type="project" value="TreeGrafter"/>
</dbReference>
<dbReference type="Gene3D" id="1.20.1110.10">
    <property type="entry name" value="Calcium-transporting ATPase, transmembrane domain"/>
    <property type="match status" value="1"/>
</dbReference>
<protein>
    <submittedName>
        <fullName evidence="5">E1-E2 ATPase</fullName>
    </submittedName>
</protein>
<evidence type="ECO:0000256" key="2">
    <source>
        <dbReference type="ARBA" id="ARBA00022475"/>
    </source>
</evidence>
<dbReference type="GO" id="GO:0036376">
    <property type="term" value="P:sodium ion export across plasma membrane"/>
    <property type="evidence" value="ECO:0007669"/>
    <property type="project" value="TreeGrafter"/>
</dbReference>
<feature type="domain" description="P-type ATPase A" evidence="4">
    <location>
        <begin position="58"/>
        <end position="169"/>
    </location>
</feature>
<dbReference type="EMBL" id="KZ347977">
    <property type="protein sequence ID" value="PIO66865.1"/>
    <property type="molecule type" value="Genomic_DNA"/>
</dbReference>
<dbReference type="GO" id="GO:0005391">
    <property type="term" value="F:P-type sodium:potassium-exchanging transporter activity"/>
    <property type="evidence" value="ECO:0007669"/>
    <property type="project" value="TreeGrafter"/>
</dbReference>